<reference evidence="3 4" key="1">
    <citation type="journal article" date="2019" name="Nat. Ecol. Evol.">
        <title>Megaphylogeny resolves global patterns of mushroom evolution.</title>
        <authorList>
            <person name="Varga T."/>
            <person name="Krizsan K."/>
            <person name="Foldi C."/>
            <person name="Dima B."/>
            <person name="Sanchez-Garcia M."/>
            <person name="Sanchez-Ramirez S."/>
            <person name="Szollosi G.J."/>
            <person name="Szarkandi J.G."/>
            <person name="Papp V."/>
            <person name="Albert L."/>
            <person name="Andreopoulos W."/>
            <person name="Angelini C."/>
            <person name="Antonin V."/>
            <person name="Barry K.W."/>
            <person name="Bougher N.L."/>
            <person name="Buchanan P."/>
            <person name="Buyck B."/>
            <person name="Bense V."/>
            <person name="Catcheside P."/>
            <person name="Chovatia M."/>
            <person name="Cooper J."/>
            <person name="Damon W."/>
            <person name="Desjardin D."/>
            <person name="Finy P."/>
            <person name="Geml J."/>
            <person name="Haridas S."/>
            <person name="Hughes K."/>
            <person name="Justo A."/>
            <person name="Karasinski D."/>
            <person name="Kautmanova I."/>
            <person name="Kiss B."/>
            <person name="Kocsube S."/>
            <person name="Kotiranta H."/>
            <person name="LaButti K.M."/>
            <person name="Lechner B.E."/>
            <person name="Liimatainen K."/>
            <person name="Lipzen A."/>
            <person name="Lukacs Z."/>
            <person name="Mihaltcheva S."/>
            <person name="Morgado L.N."/>
            <person name="Niskanen T."/>
            <person name="Noordeloos M.E."/>
            <person name="Ohm R.A."/>
            <person name="Ortiz-Santana B."/>
            <person name="Ovrebo C."/>
            <person name="Racz N."/>
            <person name="Riley R."/>
            <person name="Savchenko A."/>
            <person name="Shiryaev A."/>
            <person name="Soop K."/>
            <person name="Spirin V."/>
            <person name="Szebenyi C."/>
            <person name="Tomsovsky M."/>
            <person name="Tulloss R.E."/>
            <person name="Uehling J."/>
            <person name="Grigoriev I.V."/>
            <person name="Vagvolgyi C."/>
            <person name="Papp T."/>
            <person name="Martin F.M."/>
            <person name="Miettinen O."/>
            <person name="Hibbett D.S."/>
            <person name="Nagy L.G."/>
        </authorList>
    </citation>
    <scope>NUCLEOTIDE SEQUENCE [LARGE SCALE GENOMIC DNA]</scope>
    <source>
        <strain evidence="3 4">CBS 962.96</strain>
    </source>
</reference>
<feature type="transmembrane region" description="Helical" evidence="2">
    <location>
        <begin position="156"/>
        <end position="177"/>
    </location>
</feature>
<keyword evidence="4" id="KW-1185">Reference proteome</keyword>
<keyword evidence="2" id="KW-0812">Transmembrane</keyword>
<dbReference type="OrthoDB" id="21629at2759"/>
<feature type="compositionally biased region" description="Acidic residues" evidence="1">
    <location>
        <begin position="22"/>
        <end position="58"/>
    </location>
</feature>
<proteinExistence type="predicted"/>
<keyword evidence="2" id="KW-0472">Membrane</keyword>
<organism evidence="3 4">
    <name type="scientific">Dendrothele bispora (strain CBS 962.96)</name>
    <dbReference type="NCBI Taxonomy" id="1314807"/>
    <lineage>
        <taxon>Eukaryota</taxon>
        <taxon>Fungi</taxon>
        <taxon>Dikarya</taxon>
        <taxon>Basidiomycota</taxon>
        <taxon>Agaricomycotina</taxon>
        <taxon>Agaricomycetes</taxon>
        <taxon>Agaricomycetidae</taxon>
        <taxon>Agaricales</taxon>
        <taxon>Agaricales incertae sedis</taxon>
        <taxon>Dendrothele</taxon>
    </lineage>
</organism>
<dbReference type="EMBL" id="ML179321">
    <property type="protein sequence ID" value="THU90911.1"/>
    <property type="molecule type" value="Genomic_DNA"/>
</dbReference>
<feature type="compositionally biased region" description="Basic and acidic residues" evidence="1">
    <location>
        <begin position="1"/>
        <end position="15"/>
    </location>
</feature>
<name>A0A4S8LP27_DENBC</name>
<feature type="region of interest" description="Disordered" evidence="1">
    <location>
        <begin position="1"/>
        <end position="62"/>
    </location>
</feature>
<evidence type="ECO:0000313" key="3">
    <source>
        <dbReference type="EMBL" id="THU90911.1"/>
    </source>
</evidence>
<dbReference type="Proteomes" id="UP000297245">
    <property type="component" value="Unassembled WGS sequence"/>
</dbReference>
<protein>
    <submittedName>
        <fullName evidence="3">Uncharacterized protein</fullName>
    </submittedName>
</protein>
<accession>A0A4S8LP27</accession>
<sequence>MMEQLAERRMQREDDAVASLEDGSEDEDDDEDGEDGEDDLDDEDENEDDDDDEEEVLTEEQKMEEGKNIFSIFAARMFEQRVLQAYREKVAQERQMQLLRELEDEEKMSKERVNKKASQNQKKKDKKRWVHLSLFPFLCSFFIPSAMFFFRFSFLLGTSGCLFSFWFLGNFCLSLYYSFSPFRFFFFALSQFGLVQRWQKKKVEIDGTG</sequence>
<evidence type="ECO:0000313" key="4">
    <source>
        <dbReference type="Proteomes" id="UP000297245"/>
    </source>
</evidence>
<evidence type="ECO:0000256" key="1">
    <source>
        <dbReference type="SAM" id="MobiDB-lite"/>
    </source>
</evidence>
<evidence type="ECO:0000256" key="2">
    <source>
        <dbReference type="SAM" id="Phobius"/>
    </source>
</evidence>
<feature type="transmembrane region" description="Helical" evidence="2">
    <location>
        <begin position="129"/>
        <end position="150"/>
    </location>
</feature>
<keyword evidence="2" id="KW-1133">Transmembrane helix</keyword>
<gene>
    <name evidence="3" type="ORF">K435DRAFT_910114</name>
</gene>
<dbReference type="AlphaFoldDB" id="A0A4S8LP27"/>